<accession>A0ABY6CXS5</accession>
<evidence type="ECO:0000256" key="1">
    <source>
        <dbReference type="SAM" id="SignalP"/>
    </source>
</evidence>
<gene>
    <name evidence="2" type="ORF">N7E81_15250</name>
</gene>
<dbReference type="Proteomes" id="UP001062165">
    <property type="component" value="Chromosome"/>
</dbReference>
<dbReference type="EMBL" id="CP106735">
    <property type="protein sequence ID" value="UXX78715.1"/>
    <property type="molecule type" value="Genomic_DNA"/>
</dbReference>
<dbReference type="Gene3D" id="3.10.28.20">
    <property type="entry name" value="Acetamidase/Formamidase-like domains"/>
    <property type="match status" value="1"/>
</dbReference>
<feature type="signal peptide" evidence="1">
    <location>
        <begin position="1"/>
        <end position="21"/>
    </location>
</feature>
<organism evidence="2 3">
    <name type="scientific">Reichenbachiella carrageenanivorans</name>
    <dbReference type="NCBI Taxonomy" id="2979869"/>
    <lineage>
        <taxon>Bacteria</taxon>
        <taxon>Pseudomonadati</taxon>
        <taxon>Bacteroidota</taxon>
        <taxon>Cytophagia</taxon>
        <taxon>Cytophagales</taxon>
        <taxon>Reichenbachiellaceae</taxon>
        <taxon>Reichenbachiella</taxon>
    </lineage>
</organism>
<feature type="chain" id="PRO_5045465335" evidence="1">
    <location>
        <begin position="22"/>
        <end position="443"/>
    </location>
</feature>
<proteinExistence type="predicted"/>
<sequence length="443" mass="50430">MRFIVPVLFLFILGTPSFSQAGKPKWVKNRPVSDTYYIGIARVATSTPDFNQIAKNKALADIISDISVELSSTSVFHQLEENNVLKDTYESWTQTKIKDELEGYELVDSYTKKGYYWVYYRLDIANYKKIKQDKLDKAKKLSTTLLEKAIEEQEKGEIGNALQIYKQAFDAIVPHLNEDLSAFVHEHGRIDLANHIHQSVVSIFANLSFRTTENPLVFKPLSDGETPYFVARYKDQPAKDLSLLIGKYGESQELYQPAKSNDKGVVLLPIVNIQANSTQSIEVALDLDKSLGKKSTENILRAMFSQKRDAPSDRINVKVEAQTAIFSLSENQNRVIKSTQSILTTHLFNKVADESTAQFIVHIDGHWHESKYDERYDLYRETLNYSIRIIHQPTQAVIYHTTNSDIKGVKSGSQNKAKEEALSALDTQLRYEIIPEINLIKID</sequence>
<keyword evidence="1" id="KW-0732">Signal</keyword>
<dbReference type="RefSeq" id="WP_263050460.1">
    <property type="nucleotide sequence ID" value="NZ_CP106735.1"/>
</dbReference>
<evidence type="ECO:0000313" key="3">
    <source>
        <dbReference type="Proteomes" id="UP001062165"/>
    </source>
</evidence>
<protein>
    <submittedName>
        <fullName evidence="2">LPP20 family lipoprotein</fullName>
    </submittedName>
</protein>
<keyword evidence="2" id="KW-0449">Lipoprotein</keyword>
<name>A0ABY6CXS5_9BACT</name>
<reference evidence="2" key="1">
    <citation type="submission" date="2022-10" db="EMBL/GenBank/DDBJ databases">
        <title>Comparative genomics and taxonomic characterization of three novel marine species of genus Reichenbachiella exhibiting antioxidant and polysaccharide degradation activities.</title>
        <authorList>
            <person name="Muhammad N."/>
            <person name="Lee Y.-J."/>
            <person name="Ko J."/>
            <person name="Kim S.-G."/>
        </authorList>
    </citation>
    <scope>NUCLEOTIDE SEQUENCE</scope>
    <source>
        <strain evidence="2">Wsw4-B4</strain>
    </source>
</reference>
<keyword evidence="3" id="KW-1185">Reference proteome</keyword>
<evidence type="ECO:0000313" key="2">
    <source>
        <dbReference type="EMBL" id="UXX78715.1"/>
    </source>
</evidence>